<keyword evidence="1" id="KW-0285">Flavoprotein</keyword>
<evidence type="ECO:0000313" key="4">
    <source>
        <dbReference type="EMBL" id="SFA70595.1"/>
    </source>
</evidence>
<evidence type="ECO:0000256" key="1">
    <source>
        <dbReference type="ARBA" id="ARBA00022630"/>
    </source>
</evidence>
<dbReference type="EMBL" id="FOJX01000001">
    <property type="protein sequence ID" value="SFA70595.1"/>
    <property type="molecule type" value="Genomic_DNA"/>
</dbReference>
<protein>
    <submittedName>
        <fullName evidence="4">NADPH-dependent FMN reductase</fullName>
    </submittedName>
</protein>
<evidence type="ECO:0000259" key="3">
    <source>
        <dbReference type="Pfam" id="PF03358"/>
    </source>
</evidence>
<dbReference type="RefSeq" id="WP_074811780.1">
    <property type="nucleotide sequence ID" value="NZ_FOJX01000001.1"/>
</dbReference>
<dbReference type="InterPro" id="IPR051796">
    <property type="entry name" value="ISF_SsuE-like"/>
</dbReference>
<evidence type="ECO:0000256" key="2">
    <source>
        <dbReference type="ARBA" id="ARBA00022643"/>
    </source>
</evidence>
<feature type="domain" description="NADPH-dependent FMN reductase-like" evidence="3">
    <location>
        <begin position="1"/>
        <end position="117"/>
    </location>
</feature>
<dbReference type="InterPro" id="IPR005025">
    <property type="entry name" value="FMN_Rdtase-like_dom"/>
</dbReference>
<dbReference type="AlphaFoldDB" id="A0A1I0V2Q4"/>
<dbReference type="GO" id="GO:0016491">
    <property type="term" value="F:oxidoreductase activity"/>
    <property type="evidence" value="ECO:0007669"/>
    <property type="project" value="InterPro"/>
</dbReference>
<dbReference type="Proteomes" id="UP000183843">
    <property type="component" value="Unassembled WGS sequence"/>
</dbReference>
<keyword evidence="2" id="KW-0288">FMN</keyword>
<dbReference type="PANTHER" id="PTHR43278">
    <property type="entry name" value="NAD(P)H-DEPENDENT FMN-CONTAINING OXIDOREDUCTASE YWQN-RELATED"/>
    <property type="match status" value="1"/>
</dbReference>
<organism evidence="4 5">
    <name type="scientific">Selenomonas ruminantium</name>
    <dbReference type="NCBI Taxonomy" id="971"/>
    <lineage>
        <taxon>Bacteria</taxon>
        <taxon>Bacillati</taxon>
        <taxon>Bacillota</taxon>
        <taxon>Negativicutes</taxon>
        <taxon>Selenomonadales</taxon>
        <taxon>Selenomonadaceae</taxon>
        <taxon>Selenomonas</taxon>
    </lineage>
</organism>
<dbReference type="PANTHER" id="PTHR43278:SF2">
    <property type="entry name" value="IRON-SULFUR FLAVOPROTEIN"/>
    <property type="match status" value="1"/>
</dbReference>
<dbReference type="InterPro" id="IPR029039">
    <property type="entry name" value="Flavoprotein-like_sf"/>
</dbReference>
<gene>
    <name evidence="4" type="ORF">SAMN05216587_101199</name>
</gene>
<reference evidence="4 5" key="1">
    <citation type="submission" date="2016-10" db="EMBL/GenBank/DDBJ databases">
        <authorList>
            <person name="de Groot N.N."/>
        </authorList>
    </citation>
    <scope>NUCLEOTIDE SEQUENCE [LARGE SCALE GENOMIC DNA]</scope>
    <source>
        <strain evidence="4 5">L14</strain>
    </source>
</reference>
<dbReference type="Pfam" id="PF03358">
    <property type="entry name" value="FMN_red"/>
    <property type="match status" value="1"/>
</dbReference>
<proteinExistence type="predicted"/>
<evidence type="ECO:0000313" key="5">
    <source>
        <dbReference type="Proteomes" id="UP000183843"/>
    </source>
</evidence>
<accession>A0A1I0V2Q4</accession>
<dbReference type="Gene3D" id="3.40.50.360">
    <property type="match status" value="1"/>
</dbReference>
<dbReference type="SUPFAM" id="SSF52218">
    <property type="entry name" value="Flavoproteins"/>
    <property type="match status" value="1"/>
</dbReference>
<sequence>MKVVVITGSPHKKGTSACLADNFIKGATEAGHEVYRFDAAFKKVRPCLGCKACITKGEGCVLKDDMEELNPKLLEADAVVFASPIFYCNLSAQIKTVIDRFFANDRAICGKRKTALLTTMEDKTMRSAEGVNICFRNTAIWLDWEVAGIVNAMECLSVEVLEKTDYPQKAYELGKNL</sequence>
<name>A0A1I0V2Q4_SELRU</name>